<protein>
    <submittedName>
        <fullName evidence="1">Uncharacterized protein</fullName>
    </submittedName>
</protein>
<organism evidence="1 2">
    <name type="scientific">Pleomassaria siparia CBS 279.74</name>
    <dbReference type="NCBI Taxonomy" id="1314801"/>
    <lineage>
        <taxon>Eukaryota</taxon>
        <taxon>Fungi</taxon>
        <taxon>Dikarya</taxon>
        <taxon>Ascomycota</taxon>
        <taxon>Pezizomycotina</taxon>
        <taxon>Dothideomycetes</taxon>
        <taxon>Pleosporomycetidae</taxon>
        <taxon>Pleosporales</taxon>
        <taxon>Pleomassariaceae</taxon>
        <taxon>Pleomassaria</taxon>
    </lineage>
</organism>
<name>A0A6G1K9D7_9PLEO</name>
<dbReference type="Proteomes" id="UP000799428">
    <property type="component" value="Unassembled WGS sequence"/>
</dbReference>
<gene>
    <name evidence="1" type="ORF">K504DRAFT_502154</name>
</gene>
<dbReference type="EMBL" id="MU005770">
    <property type="protein sequence ID" value="KAF2709424.1"/>
    <property type="molecule type" value="Genomic_DNA"/>
</dbReference>
<evidence type="ECO:0000313" key="1">
    <source>
        <dbReference type="EMBL" id="KAF2709424.1"/>
    </source>
</evidence>
<sequence length="175" mass="19886">MFATTTGIWRDGIAKKHWLFYGEPEDGVFKEPGQLWIEKSPTYEAGKQLKAQRKKFQKLHHEVEGMKWRGVTVKGIWENTKGIMEIMIEIHLKLGLMNSWPSGCKTAVARGEKQTQHEKGCIGDGHPDYSETEGMVGKLTQLVGSTQLIGAEIMDWVDWSRNNVNKCQVKTLRGQ</sequence>
<dbReference type="AlphaFoldDB" id="A0A6G1K9D7"/>
<keyword evidence="2" id="KW-1185">Reference proteome</keyword>
<evidence type="ECO:0000313" key="2">
    <source>
        <dbReference type="Proteomes" id="UP000799428"/>
    </source>
</evidence>
<proteinExistence type="predicted"/>
<reference evidence="1" key="1">
    <citation type="journal article" date="2020" name="Stud. Mycol.">
        <title>101 Dothideomycetes genomes: a test case for predicting lifestyles and emergence of pathogens.</title>
        <authorList>
            <person name="Haridas S."/>
            <person name="Albert R."/>
            <person name="Binder M."/>
            <person name="Bloem J."/>
            <person name="Labutti K."/>
            <person name="Salamov A."/>
            <person name="Andreopoulos B."/>
            <person name="Baker S."/>
            <person name="Barry K."/>
            <person name="Bills G."/>
            <person name="Bluhm B."/>
            <person name="Cannon C."/>
            <person name="Castanera R."/>
            <person name="Culley D."/>
            <person name="Daum C."/>
            <person name="Ezra D."/>
            <person name="Gonzalez J."/>
            <person name="Henrissat B."/>
            <person name="Kuo A."/>
            <person name="Liang C."/>
            <person name="Lipzen A."/>
            <person name="Lutzoni F."/>
            <person name="Magnuson J."/>
            <person name="Mondo S."/>
            <person name="Nolan M."/>
            <person name="Ohm R."/>
            <person name="Pangilinan J."/>
            <person name="Park H.-J."/>
            <person name="Ramirez L."/>
            <person name="Alfaro M."/>
            <person name="Sun H."/>
            <person name="Tritt A."/>
            <person name="Yoshinaga Y."/>
            <person name="Zwiers L.-H."/>
            <person name="Turgeon B."/>
            <person name="Goodwin S."/>
            <person name="Spatafora J."/>
            <person name="Crous P."/>
            <person name="Grigoriev I."/>
        </authorList>
    </citation>
    <scope>NUCLEOTIDE SEQUENCE</scope>
    <source>
        <strain evidence="1">CBS 279.74</strain>
    </source>
</reference>
<accession>A0A6G1K9D7</accession>